<keyword evidence="1" id="KW-1133">Transmembrane helix</keyword>
<gene>
    <name evidence="2" type="ORF">CIK91_08275</name>
</gene>
<feature type="transmembrane region" description="Helical" evidence="1">
    <location>
        <begin position="288"/>
        <end position="306"/>
    </location>
</feature>
<dbReference type="EMBL" id="NPJF01000037">
    <property type="protein sequence ID" value="OYP54910.1"/>
    <property type="molecule type" value="Genomic_DNA"/>
</dbReference>
<protein>
    <submittedName>
        <fullName evidence="2">Uncharacterized protein</fullName>
    </submittedName>
</protein>
<evidence type="ECO:0000256" key="1">
    <source>
        <dbReference type="SAM" id="Phobius"/>
    </source>
</evidence>
<accession>A0ABX4EK16</accession>
<proteinExistence type="predicted"/>
<evidence type="ECO:0000313" key="2">
    <source>
        <dbReference type="EMBL" id="OYP54910.1"/>
    </source>
</evidence>
<name>A0ABX4EK16_SEGBR</name>
<evidence type="ECO:0000313" key="3">
    <source>
        <dbReference type="Proteomes" id="UP000216189"/>
    </source>
</evidence>
<feature type="transmembrane region" description="Helical" evidence="1">
    <location>
        <begin position="43"/>
        <end position="61"/>
    </location>
</feature>
<feature type="transmembrane region" description="Helical" evidence="1">
    <location>
        <begin position="113"/>
        <end position="134"/>
    </location>
</feature>
<sequence length="324" mass="38071">MTLPDENEPSLVHPDPGTHWHIELSEMKLRYNIYYIKENLKNVLVKLGTIELVILVLNMLVTEIVFELMPSVFDKHMHNLIQFGVSVLACLLLVWPTLRYVVIRDYRRRKTKLVAICIPFILFMWLMMGFSSLLTLRLHRKITRISNVNQIKRNPGFCYYKIAGVEIDTTHFGVNYHTESSTRSGTKMYFNGVVPVKSQKRVWLCFDVREHCFLWYSGEKMRKFVNRATAEMKNYSSEDSTYIEVLDDEYGYNRSAFRMAISDDPHTKYGEPVFVRAFNLYKQYLEDILWTLGIFVISIIWYYIVLKDAEYLPKKKSGGTGSFV</sequence>
<keyword evidence="3" id="KW-1185">Reference proteome</keyword>
<feature type="transmembrane region" description="Helical" evidence="1">
    <location>
        <begin position="81"/>
        <end position="101"/>
    </location>
</feature>
<comment type="caution">
    <text evidence="2">The sequence shown here is derived from an EMBL/GenBank/DDBJ whole genome shotgun (WGS) entry which is preliminary data.</text>
</comment>
<keyword evidence="1" id="KW-0472">Membrane</keyword>
<organism evidence="2 3">
    <name type="scientific">Segatella bryantii</name>
    <name type="common">Prevotella bryantii</name>
    <dbReference type="NCBI Taxonomy" id="77095"/>
    <lineage>
        <taxon>Bacteria</taxon>
        <taxon>Pseudomonadati</taxon>
        <taxon>Bacteroidota</taxon>
        <taxon>Bacteroidia</taxon>
        <taxon>Bacteroidales</taxon>
        <taxon>Prevotellaceae</taxon>
        <taxon>Segatella</taxon>
    </lineage>
</organism>
<dbReference type="RefSeq" id="WP_094448604.1">
    <property type="nucleotide sequence ID" value="NZ_CP091802.1"/>
</dbReference>
<keyword evidence="1" id="KW-0812">Transmembrane</keyword>
<dbReference type="Proteomes" id="UP000216189">
    <property type="component" value="Unassembled WGS sequence"/>
</dbReference>
<reference evidence="2 3" key="1">
    <citation type="submission" date="2017-08" db="EMBL/GenBank/DDBJ databases">
        <title>Comparative genomics of non-oral Prevotella species.</title>
        <authorList>
            <person name="Accetto T."/>
            <person name="Nograsek B."/>
            <person name="Avgustin G."/>
        </authorList>
    </citation>
    <scope>NUCLEOTIDE SEQUENCE [LARGE SCALE GENOMIC DNA]</scope>
    <source>
        <strain evidence="2 3">TC1-1</strain>
    </source>
</reference>